<evidence type="ECO:0000256" key="15">
    <source>
        <dbReference type="HAMAP-Rule" id="MF_00521"/>
    </source>
</evidence>
<comment type="catalytic activity">
    <reaction evidence="14 15">
        <text>an alpha-Kdo-(2-&gt;6)-lipid IVA + ATP = a 4-O-phospho-alpha-Kdo-(2-&gt;6)-lipid IVA + ADP + H(+)</text>
        <dbReference type="Rhea" id="RHEA:74271"/>
        <dbReference type="ChEBI" id="CHEBI:15378"/>
        <dbReference type="ChEBI" id="CHEBI:30616"/>
        <dbReference type="ChEBI" id="CHEBI:176428"/>
        <dbReference type="ChEBI" id="CHEBI:193140"/>
        <dbReference type="ChEBI" id="CHEBI:456216"/>
        <dbReference type="EC" id="2.7.1.166"/>
    </reaction>
</comment>
<dbReference type="RefSeq" id="WP_120030457.1">
    <property type="nucleotide sequence ID" value="NZ_QVMU01000005.1"/>
</dbReference>
<dbReference type="OrthoDB" id="6854449at2"/>
<dbReference type="EC" id="2.7.1.166" evidence="4 15"/>
<name>A0A3A6QII5_9VIBR</name>
<dbReference type="SUPFAM" id="SSF56112">
    <property type="entry name" value="Protein kinase-like (PK-like)"/>
    <property type="match status" value="1"/>
</dbReference>
<gene>
    <name evidence="15" type="primary">kdkA</name>
    <name evidence="16" type="ORF">DZ860_08255</name>
</gene>
<evidence type="ECO:0000256" key="6">
    <source>
        <dbReference type="ARBA" id="ARBA00022519"/>
    </source>
</evidence>
<keyword evidence="6 15" id="KW-0997">Cell inner membrane</keyword>
<evidence type="ECO:0000256" key="8">
    <source>
        <dbReference type="ARBA" id="ARBA00022741"/>
    </source>
</evidence>
<evidence type="ECO:0000256" key="2">
    <source>
        <dbReference type="ARBA" id="ARBA00004713"/>
    </source>
</evidence>
<dbReference type="Proteomes" id="UP000273252">
    <property type="component" value="Unassembled WGS sequence"/>
</dbReference>
<proteinExistence type="inferred from homology"/>
<evidence type="ECO:0000256" key="14">
    <source>
        <dbReference type="ARBA" id="ARBA00034417"/>
    </source>
</evidence>
<protein>
    <recommendedName>
        <fullName evidence="13 15">3-deoxy-D-manno-octulosonic acid kinase</fullName>
        <shortName evidence="15">Kdo kinase</shortName>
        <ecNumber evidence="4 15">2.7.1.166</ecNumber>
    </recommendedName>
</protein>
<dbReference type="EMBL" id="QVMU01000005">
    <property type="protein sequence ID" value="RJX72393.1"/>
    <property type="molecule type" value="Genomic_DNA"/>
</dbReference>
<dbReference type="AlphaFoldDB" id="A0A3A6QII5"/>
<dbReference type="UniPathway" id="UPA00958"/>
<dbReference type="Pfam" id="PF06293">
    <property type="entry name" value="Kdo"/>
    <property type="match status" value="1"/>
</dbReference>
<comment type="pathway">
    <text evidence="2 15">Bacterial outer membrane biogenesis; LPS core biosynthesis.</text>
</comment>
<feature type="active site" evidence="15">
    <location>
        <position position="167"/>
    </location>
</feature>
<evidence type="ECO:0000256" key="7">
    <source>
        <dbReference type="ARBA" id="ARBA00022679"/>
    </source>
</evidence>
<comment type="subcellular location">
    <subcellularLocation>
        <location evidence="1 15">Cell inner membrane</location>
        <topology evidence="1 15">Peripheral membrane protein</topology>
        <orientation evidence="1 15">Cytoplasmic side</orientation>
    </subcellularLocation>
</comment>
<keyword evidence="7 15" id="KW-0808">Transferase</keyword>
<dbReference type="InterPro" id="IPR022826">
    <property type="entry name" value="KDO_kinase"/>
</dbReference>
<dbReference type="GO" id="GO:0016301">
    <property type="term" value="F:kinase activity"/>
    <property type="evidence" value="ECO:0007669"/>
    <property type="project" value="UniProtKB-KW"/>
</dbReference>
<organism evidence="16 17">
    <name type="scientific">Vibrio sinensis</name>
    <dbReference type="NCBI Taxonomy" id="2302434"/>
    <lineage>
        <taxon>Bacteria</taxon>
        <taxon>Pseudomonadati</taxon>
        <taxon>Pseudomonadota</taxon>
        <taxon>Gammaproteobacteria</taxon>
        <taxon>Vibrionales</taxon>
        <taxon>Vibrionaceae</taxon>
        <taxon>Vibrio</taxon>
    </lineage>
</organism>
<sequence length="236" mass="27651">MFTHLVLNNTHFWYDSALLSEDIHRVFDIQFWKEQQAVLGSAQGRGTTWFVQGDRLELAIRHYHRGGLFGKIVKDHYWFTGIKKNRAFQELVLLDTLHKQGVNVPRPVAARIIKQGFTYQADIIIEKIANARDLVAVLQEQQLEQRTLHDIGCQIRAMHDAGVNHTDLNIHNILLDAEQKVWIIDFDKCYRQQGESWKKNNLDRLQRSFLKEQRLRNIPFSNTMWTAILAGYEETI</sequence>
<dbReference type="Gene3D" id="1.10.510.10">
    <property type="entry name" value="Transferase(Phosphotransferase) domain 1"/>
    <property type="match status" value="1"/>
</dbReference>
<dbReference type="GO" id="GO:0005886">
    <property type="term" value="C:plasma membrane"/>
    <property type="evidence" value="ECO:0007669"/>
    <property type="project" value="UniProtKB-SubCell"/>
</dbReference>
<evidence type="ECO:0000256" key="4">
    <source>
        <dbReference type="ARBA" id="ARBA00011988"/>
    </source>
</evidence>
<evidence type="ECO:0000256" key="12">
    <source>
        <dbReference type="ARBA" id="ARBA00023136"/>
    </source>
</evidence>
<comment type="function">
    <text evidence="15">Catalyzes the ATP-dependent phosphorylation of the 3-deoxy-D-manno-octulosonic acid (Kdo) residue in Kdo-lipid IV(A) at the 4-OH position.</text>
</comment>
<evidence type="ECO:0000256" key="10">
    <source>
        <dbReference type="ARBA" id="ARBA00022840"/>
    </source>
</evidence>
<dbReference type="GO" id="GO:0005524">
    <property type="term" value="F:ATP binding"/>
    <property type="evidence" value="ECO:0007669"/>
    <property type="project" value="UniProtKB-UniRule"/>
</dbReference>
<evidence type="ECO:0000256" key="3">
    <source>
        <dbReference type="ARBA" id="ARBA00010327"/>
    </source>
</evidence>
<evidence type="ECO:0000256" key="9">
    <source>
        <dbReference type="ARBA" id="ARBA00022777"/>
    </source>
</evidence>
<keyword evidence="5 15" id="KW-1003">Cell membrane</keyword>
<keyword evidence="10 15" id="KW-0067">ATP-binding</keyword>
<dbReference type="InterPro" id="IPR011009">
    <property type="entry name" value="Kinase-like_dom_sf"/>
</dbReference>
<evidence type="ECO:0000313" key="17">
    <source>
        <dbReference type="Proteomes" id="UP000273252"/>
    </source>
</evidence>
<dbReference type="NCBIfam" id="NF002475">
    <property type="entry name" value="PRK01723.1"/>
    <property type="match status" value="1"/>
</dbReference>
<dbReference type="GO" id="GO:0016773">
    <property type="term" value="F:phosphotransferase activity, alcohol group as acceptor"/>
    <property type="evidence" value="ECO:0007669"/>
    <property type="project" value="UniProtKB-UniRule"/>
</dbReference>
<reference evidence="16 17" key="1">
    <citation type="submission" date="2018-08" db="EMBL/GenBank/DDBJ databases">
        <title>Vibrio isolated from the Eastern China Marginal Seas.</title>
        <authorList>
            <person name="Li Y."/>
        </authorList>
    </citation>
    <scope>NUCLEOTIDE SEQUENCE [LARGE SCALE GENOMIC DNA]</scope>
    <source>
        <strain evidence="16 17">BEI233</strain>
    </source>
</reference>
<accession>A0A3A6QII5</accession>
<evidence type="ECO:0000256" key="1">
    <source>
        <dbReference type="ARBA" id="ARBA00004515"/>
    </source>
</evidence>
<keyword evidence="11 15" id="KW-0448">Lipopolysaccharide biosynthesis</keyword>
<dbReference type="HAMAP" id="MF_00521">
    <property type="entry name" value="KDO_kinase"/>
    <property type="match status" value="1"/>
</dbReference>
<keyword evidence="8 15" id="KW-0547">Nucleotide-binding</keyword>
<evidence type="ECO:0000256" key="11">
    <source>
        <dbReference type="ARBA" id="ARBA00022985"/>
    </source>
</evidence>
<evidence type="ECO:0000313" key="16">
    <source>
        <dbReference type="EMBL" id="RJX72393.1"/>
    </source>
</evidence>
<dbReference type="GO" id="GO:0009244">
    <property type="term" value="P:lipopolysaccharide core region biosynthetic process"/>
    <property type="evidence" value="ECO:0007669"/>
    <property type="project" value="UniProtKB-UniRule"/>
</dbReference>
<keyword evidence="9 15" id="KW-0418">Kinase</keyword>
<evidence type="ECO:0000256" key="5">
    <source>
        <dbReference type="ARBA" id="ARBA00022475"/>
    </source>
</evidence>
<evidence type="ECO:0000256" key="13">
    <source>
        <dbReference type="ARBA" id="ARBA00029511"/>
    </source>
</evidence>
<keyword evidence="12 15" id="KW-0472">Membrane</keyword>
<comment type="similarity">
    <text evidence="3 15">Belongs to the protein kinase superfamily. KdkA/RfaP family.</text>
</comment>
<keyword evidence="17" id="KW-1185">Reference proteome</keyword>
<comment type="caution">
    <text evidence="16">The sequence shown here is derived from an EMBL/GenBank/DDBJ whole genome shotgun (WGS) entry which is preliminary data.</text>
</comment>